<feature type="region of interest" description="Disordered" evidence="2">
    <location>
        <begin position="108"/>
        <end position="135"/>
    </location>
</feature>
<evidence type="ECO:0000256" key="1">
    <source>
        <dbReference type="SAM" id="Coils"/>
    </source>
</evidence>
<accession>A0A0N5D9L4</accession>
<feature type="compositionally biased region" description="Polar residues" evidence="2">
    <location>
        <begin position="108"/>
        <end position="117"/>
    </location>
</feature>
<keyword evidence="4" id="KW-1185">Reference proteome</keyword>
<keyword evidence="1" id="KW-0175">Coiled coil</keyword>
<dbReference type="Proteomes" id="UP000276776">
    <property type="component" value="Unassembled WGS sequence"/>
</dbReference>
<gene>
    <name evidence="3" type="ORF">TCLT_LOCUS9818</name>
</gene>
<name>A0A0N5D9L4_THECL</name>
<protein>
    <submittedName>
        <fullName evidence="5">t-SNARE coiled-coil homology domain-containing protein</fullName>
    </submittedName>
</protein>
<dbReference type="OMA" id="NKYYPLM"/>
<reference evidence="5" key="1">
    <citation type="submission" date="2017-02" db="UniProtKB">
        <authorList>
            <consortium name="WormBaseParasite"/>
        </authorList>
    </citation>
    <scope>IDENTIFICATION</scope>
</reference>
<dbReference type="EMBL" id="UYYF01004888">
    <property type="protein sequence ID" value="VDN07482.1"/>
    <property type="molecule type" value="Genomic_DNA"/>
</dbReference>
<sequence length="317" mass="36439">MYDIVIVALVSFTHDRKIIGNDSLLRTIKTAKETLARVEQQEKDFYQLCGQCESDVLRNIILVQQREIYMKEKCLKRFDRCVDNVNNHLKVMEGEALAAISASCISETSTGTHNSSVKRNKDDKLADDSSPTTDLPVDVSQQIAEIGEELNKLEEQVDGIEIRVKDDLEAEQIDITFPITEIIDCMTALKVTMFKRHSLTKQLHNIVLSNNKFVEEAKIMKKGYAIWTKEEREDLLNKLALLEKSLAHLEQFPLIRNNEFSRYYPLTNDLAILKRTIVRFLDKFEVKMKSDFKTSTSMKQTCQHQCTINCLQNEIAA</sequence>
<feature type="coiled-coil region" evidence="1">
    <location>
        <begin position="143"/>
        <end position="170"/>
    </location>
</feature>
<organism evidence="5">
    <name type="scientific">Thelazia callipaeda</name>
    <name type="common">Oriental eyeworm</name>
    <name type="synonym">Parasitic nematode</name>
    <dbReference type="NCBI Taxonomy" id="103827"/>
    <lineage>
        <taxon>Eukaryota</taxon>
        <taxon>Metazoa</taxon>
        <taxon>Ecdysozoa</taxon>
        <taxon>Nematoda</taxon>
        <taxon>Chromadorea</taxon>
        <taxon>Rhabditida</taxon>
        <taxon>Spirurina</taxon>
        <taxon>Spiruromorpha</taxon>
        <taxon>Thelazioidea</taxon>
        <taxon>Thelaziidae</taxon>
        <taxon>Thelazia</taxon>
    </lineage>
</organism>
<reference evidence="3 4" key="2">
    <citation type="submission" date="2018-11" db="EMBL/GenBank/DDBJ databases">
        <authorList>
            <consortium name="Pathogen Informatics"/>
        </authorList>
    </citation>
    <scope>NUCLEOTIDE SEQUENCE [LARGE SCALE GENOMIC DNA]</scope>
</reference>
<dbReference type="OrthoDB" id="5857492at2759"/>
<dbReference type="WBParaSite" id="TCLT_0000982901-mRNA-1">
    <property type="protein sequence ID" value="TCLT_0000982901-mRNA-1"/>
    <property type="gene ID" value="TCLT_0000982901"/>
</dbReference>
<proteinExistence type="predicted"/>
<evidence type="ECO:0000313" key="4">
    <source>
        <dbReference type="Proteomes" id="UP000276776"/>
    </source>
</evidence>
<evidence type="ECO:0000256" key="2">
    <source>
        <dbReference type="SAM" id="MobiDB-lite"/>
    </source>
</evidence>
<evidence type="ECO:0000313" key="5">
    <source>
        <dbReference type="WBParaSite" id="TCLT_0000982901-mRNA-1"/>
    </source>
</evidence>
<dbReference type="AlphaFoldDB" id="A0A0N5D9L4"/>
<evidence type="ECO:0000313" key="3">
    <source>
        <dbReference type="EMBL" id="VDN07482.1"/>
    </source>
</evidence>